<proteinExistence type="predicted"/>
<accession>A0A8X7XEQ4</accession>
<dbReference type="PANTHER" id="PTHR45749">
    <property type="match status" value="1"/>
</dbReference>
<dbReference type="Pfam" id="PF14291">
    <property type="entry name" value="DUF4371"/>
    <property type="match status" value="1"/>
</dbReference>
<sequence length="186" mass="20771">MGNAVLKKIVADVQSAKYFSIILDCTPDASHQEQMTMIIRTINVGVTPEEIQECFVGFLPVESSTGQSLAEASLTKLEELELCLQNCRGQGYDNGSNMKGRNSRVQKCLLDLIPKTFYVLCGCHSLNLVLCDMAKSSKTTMTLFGILHQIYTLFGASTQRWQILKNLVRNFTVKPISDTRWEVKAV</sequence>
<protein>
    <submittedName>
        <fullName evidence="2">ZMYM1 protein</fullName>
    </submittedName>
</protein>
<name>A0A8X7XEQ4_POLSE</name>
<feature type="non-terminal residue" evidence="2">
    <location>
        <position position="186"/>
    </location>
</feature>
<comment type="caution">
    <text evidence="2">The sequence shown here is derived from an EMBL/GenBank/DDBJ whole genome shotgun (WGS) entry which is preliminary data.</text>
</comment>
<dbReference type="Proteomes" id="UP000886611">
    <property type="component" value="Unassembled WGS sequence"/>
</dbReference>
<dbReference type="SUPFAM" id="SSF53098">
    <property type="entry name" value="Ribonuclease H-like"/>
    <property type="match status" value="1"/>
</dbReference>
<feature type="domain" description="DUF4371" evidence="1">
    <location>
        <begin position="5"/>
        <end position="101"/>
    </location>
</feature>
<organism evidence="2 3">
    <name type="scientific">Polypterus senegalus</name>
    <name type="common">Senegal bichir</name>
    <dbReference type="NCBI Taxonomy" id="55291"/>
    <lineage>
        <taxon>Eukaryota</taxon>
        <taxon>Metazoa</taxon>
        <taxon>Chordata</taxon>
        <taxon>Craniata</taxon>
        <taxon>Vertebrata</taxon>
        <taxon>Euteleostomi</taxon>
        <taxon>Actinopterygii</taxon>
        <taxon>Polypteriformes</taxon>
        <taxon>Polypteridae</taxon>
        <taxon>Polypterus</taxon>
    </lineage>
</organism>
<dbReference type="PANTHER" id="PTHR45749:SF35">
    <property type="entry name" value="AC-LIKE TRANSPOSASE-RELATED"/>
    <property type="match status" value="1"/>
</dbReference>
<gene>
    <name evidence="2" type="primary">Zmym1_2</name>
    <name evidence="2" type="ORF">GTO96_0016672</name>
</gene>
<dbReference type="InterPro" id="IPR012337">
    <property type="entry name" value="RNaseH-like_sf"/>
</dbReference>
<dbReference type="EMBL" id="JAATIS010001721">
    <property type="protein sequence ID" value="KAG2466264.1"/>
    <property type="molecule type" value="Genomic_DNA"/>
</dbReference>
<dbReference type="InterPro" id="IPR025398">
    <property type="entry name" value="DUF4371"/>
</dbReference>
<dbReference type="AlphaFoldDB" id="A0A8X7XEQ4"/>
<evidence type="ECO:0000313" key="2">
    <source>
        <dbReference type="EMBL" id="KAG2466264.1"/>
    </source>
</evidence>
<reference evidence="2 3" key="1">
    <citation type="journal article" date="2021" name="Cell">
        <title>Tracing the genetic footprints of vertebrate landing in non-teleost ray-finned fishes.</title>
        <authorList>
            <person name="Bi X."/>
            <person name="Wang K."/>
            <person name="Yang L."/>
            <person name="Pan H."/>
            <person name="Jiang H."/>
            <person name="Wei Q."/>
            <person name="Fang M."/>
            <person name="Yu H."/>
            <person name="Zhu C."/>
            <person name="Cai Y."/>
            <person name="He Y."/>
            <person name="Gan X."/>
            <person name="Zeng H."/>
            <person name="Yu D."/>
            <person name="Zhu Y."/>
            <person name="Jiang H."/>
            <person name="Qiu Q."/>
            <person name="Yang H."/>
            <person name="Zhang Y.E."/>
            <person name="Wang W."/>
            <person name="Zhu M."/>
            <person name="He S."/>
            <person name="Zhang G."/>
        </authorList>
    </citation>
    <scope>NUCLEOTIDE SEQUENCE [LARGE SCALE GENOMIC DNA]</scope>
    <source>
        <strain evidence="2">Bchr_013</strain>
    </source>
</reference>
<keyword evidence="3" id="KW-1185">Reference proteome</keyword>
<feature type="non-terminal residue" evidence="2">
    <location>
        <position position="1"/>
    </location>
</feature>
<evidence type="ECO:0000259" key="1">
    <source>
        <dbReference type="Pfam" id="PF14291"/>
    </source>
</evidence>
<evidence type="ECO:0000313" key="3">
    <source>
        <dbReference type="Proteomes" id="UP000886611"/>
    </source>
</evidence>